<dbReference type="Gene3D" id="2.40.160.210">
    <property type="entry name" value="Acyl-CoA thioesterase, double hotdog domain"/>
    <property type="match status" value="1"/>
</dbReference>
<proteinExistence type="inferred from homology"/>
<dbReference type="InterPro" id="IPR042171">
    <property type="entry name" value="Acyl-CoA_hotdog"/>
</dbReference>
<dbReference type="RefSeq" id="WP_182169949.1">
    <property type="nucleotide sequence ID" value="NZ_JACFXU010000013.1"/>
</dbReference>
<name>A0A7W2YJ10_9GAMM</name>
<dbReference type="Pfam" id="PF02551">
    <property type="entry name" value="Acyl_CoA_thio"/>
    <property type="match status" value="1"/>
</dbReference>
<gene>
    <name evidence="5" type="ORF">H2508_05750</name>
</gene>
<dbReference type="InterPro" id="IPR049449">
    <property type="entry name" value="TesB_ACOT8-like_N"/>
</dbReference>
<evidence type="ECO:0000313" key="5">
    <source>
        <dbReference type="EMBL" id="MBA6412612.1"/>
    </source>
</evidence>
<keyword evidence="6" id="KW-1185">Reference proteome</keyword>
<dbReference type="InterPro" id="IPR025652">
    <property type="entry name" value="TesB_C"/>
</dbReference>
<comment type="caution">
    <text evidence="5">The sequence shown here is derived from an EMBL/GenBank/DDBJ whole genome shotgun (WGS) entry which is preliminary data.</text>
</comment>
<sequence>MLNQLLDVLSPVQQADQSFLAQNMHPRAMRVYGGQVLGQALRVAAATVDKDRPVHSQHAYFLRPGNPREEIVFEVEHALDGGSLSSRRVVALQQGKPILVCSVSFMLDGEGERFQQAMPDIPPPESLPNERERSIADNSFNEDFMILTGEDLDVRLLDPVDWKQPVARKPVFHAWLKTRGPIEDQPGLHEALLAYMSDSLLIDACLIANGQSFLQDDLQVASLDHALWFHQAFRADEWLLHTVEAECVMGGRGLSRGRFFTRSGELVASSVQQGLMRYR</sequence>
<dbReference type="PANTHER" id="PTHR11066:SF34">
    <property type="entry name" value="ACYL-COENZYME A THIOESTERASE 8"/>
    <property type="match status" value="1"/>
</dbReference>
<dbReference type="CDD" id="cd03444">
    <property type="entry name" value="Thioesterase_II_repeat1"/>
    <property type="match status" value="1"/>
</dbReference>
<dbReference type="GO" id="GO:0006637">
    <property type="term" value="P:acyl-CoA metabolic process"/>
    <property type="evidence" value="ECO:0007669"/>
    <property type="project" value="InterPro"/>
</dbReference>
<feature type="domain" description="Acyl-CoA thioesterase-like N-terminal HotDog" evidence="4">
    <location>
        <begin position="23"/>
        <end position="106"/>
    </location>
</feature>
<organism evidence="5 6">
    <name type="scientific">Sediminihaliea albiluteola</name>
    <dbReference type="NCBI Taxonomy" id="2758564"/>
    <lineage>
        <taxon>Bacteria</taxon>
        <taxon>Pseudomonadati</taxon>
        <taxon>Pseudomonadota</taxon>
        <taxon>Gammaproteobacteria</taxon>
        <taxon>Cellvibrionales</taxon>
        <taxon>Halieaceae</taxon>
        <taxon>Sediminihaliea</taxon>
    </lineage>
</organism>
<accession>A0A7W2YJ10</accession>
<dbReference type="GO" id="GO:0047617">
    <property type="term" value="F:fatty acyl-CoA hydrolase activity"/>
    <property type="evidence" value="ECO:0007669"/>
    <property type="project" value="InterPro"/>
</dbReference>
<dbReference type="EMBL" id="JACFXU010000013">
    <property type="protein sequence ID" value="MBA6412612.1"/>
    <property type="molecule type" value="Genomic_DNA"/>
</dbReference>
<dbReference type="Pfam" id="PF13622">
    <property type="entry name" value="4HBT_3"/>
    <property type="match status" value="1"/>
</dbReference>
<dbReference type="InterPro" id="IPR003703">
    <property type="entry name" value="Acyl_CoA_thio"/>
</dbReference>
<dbReference type="SUPFAM" id="SSF54637">
    <property type="entry name" value="Thioesterase/thiol ester dehydrase-isomerase"/>
    <property type="match status" value="2"/>
</dbReference>
<evidence type="ECO:0000313" key="6">
    <source>
        <dbReference type="Proteomes" id="UP000539350"/>
    </source>
</evidence>
<reference evidence="5 6" key="1">
    <citation type="submission" date="2020-07" db="EMBL/GenBank/DDBJ databases">
        <title>Halieaceae bacterium, F7430, whole genome shotgun sequencing project.</title>
        <authorList>
            <person name="Jiang S."/>
            <person name="Liu Z.W."/>
            <person name="Du Z.J."/>
        </authorList>
    </citation>
    <scope>NUCLEOTIDE SEQUENCE [LARGE SCALE GENOMIC DNA]</scope>
    <source>
        <strain evidence="5 6">F7430</strain>
    </source>
</reference>
<protein>
    <submittedName>
        <fullName evidence="5">Acyl-CoA thioesterase II</fullName>
    </submittedName>
</protein>
<evidence type="ECO:0000256" key="2">
    <source>
        <dbReference type="ARBA" id="ARBA00022801"/>
    </source>
</evidence>
<dbReference type="CDD" id="cd03445">
    <property type="entry name" value="Thioesterase_II_repeat2"/>
    <property type="match status" value="1"/>
</dbReference>
<feature type="domain" description="Acyl-CoA thioesterase 2 C-terminal" evidence="3">
    <location>
        <begin position="173"/>
        <end position="275"/>
    </location>
</feature>
<comment type="similarity">
    <text evidence="1">Belongs to the C/M/P thioester hydrolase family.</text>
</comment>
<keyword evidence="2" id="KW-0378">Hydrolase</keyword>
<dbReference type="GO" id="GO:0009062">
    <property type="term" value="P:fatty acid catabolic process"/>
    <property type="evidence" value="ECO:0007669"/>
    <property type="project" value="TreeGrafter"/>
</dbReference>
<evidence type="ECO:0000259" key="4">
    <source>
        <dbReference type="Pfam" id="PF13622"/>
    </source>
</evidence>
<dbReference type="Proteomes" id="UP000539350">
    <property type="component" value="Unassembled WGS sequence"/>
</dbReference>
<dbReference type="PANTHER" id="PTHR11066">
    <property type="entry name" value="ACYL-COA THIOESTERASE"/>
    <property type="match status" value="1"/>
</dbReference>
<evidence type="ECO:0000256" key="1">
    <source>
        <dbReference type="ARBA" id="ARBA00006538"/>
    </source>
</evidence>
<dbReference type="InterPro" id="IPR029069">
    <property type="entry name" value="HotDog_dom_sf"/>
</dbReference>
<dbReference type="AlphaFoldDB" id="A0A7W2YJ10"/>
<evidence type="ECO:0000259" key="3">
    <source>
        <dbReference type="Pfam" id="PF02551"/>
    </source>
</evidence>